<dbReference type="SUPFAM" id="SSF55811">
    <property type="entry name" value="Nudix"/>
    <property type="match status" value="1"/>
</dbReference>
<dbReference type="InterPro" id="IPR000086">
    <property type="entry name" value="NUDIX_hydrolase_dom"/>
</dbReference>
<proteinExistence type="predicted"/>
<comment type="caution">
    <text evidence="4">The sequence shown here is derived from an EMBL/GenBank/DDBJ whole genome shotgun (WGS) entry which is preliminary data.</text>
</comment>
<keyword evidence="2" id="KW-0378">Hydrolase</keyword>
<dbReference type="GO" id="GO:0016787">
    <property type="term" value="F:hydrolase activity"/>
    <property type="evidence" value="ECO:0007669"/>
    <property type="project" value="UniProtKB-KW"/>
</dbReference>
<sequence>MELQVGVKVLLKNPEGKYLLIRRSSEKYPEVGAKWDIVGGRIDPGSTLLENLKREISEEVNLDLQDEPRLIAAQDILRVAGRHVVRLTYVSSIKGEPRITDSDHSEWKWFTLQEIKNLNEKDLDSFFKELLDKGLFD</sequence>
<dbReference type="AlphaFoldDB" id="A0A1F5NFP2"/>
<evidence type="ECO:0000313" key="5">
    <source>
        <dbReference type="Proteomes" id="UP000176547"/>
    </source>
</evidence>
<dbReference type="PANTHER" id="PTHR43046">
    <property type="entry name" value="GDP-MANNOSE MANNOSYL HYDROLASE"/>
    <property type="match status" value="1"/>
</dbReference>
<dbReference type="Gene3D" id="3.90.79.10">
    <property type="entry name" value="Nucleoside Triphosphate Pyrophosphohydrolase"/>
    <property type="match status" value="1"/>
</dbReference>
<comment type="cofactor">
    <cofactor evidence="1">
        <name>Mg(2+)</name>
        <dbReference type="ChEBI" id="CHEBI:18420"/>
    </cofactor>
</comment>
<protein>
    <recommendedName>
        <fullName evidence="3">Nudix hydrolase domain-containing protein</fullName>
    </recommendedName>
</protein>
<dbReference type="EMBL" id="MFEG01000008">
    <property type="protein sequence ID" value="OGE76398.1"/>
    <property type="molecule type" value="Genomic_DNA"/>
</dbReference>
<evidence type="ECO:0000313" key="4">
    <source>
        <dbReference type="EMBL" id="OGE76398.1"/>
    </source>
</evidence>
<dbReference type="InterPro" id="IPR015797">
    <property type="entry name" value="NUDIX_hydrolase-like_dom_sf"/>
</dbReference>
<reference evidence="4 5" key="1">
    <citation type="journal article" date="2016" name="Nat. Commun.">
        <title>Thousands of microbial genomes shed light on interconnected biogeochemical processes in an aquifer system.</title>
        <authorList>
            <person name="Anantharaman K."/>
            <person name="Brown C.T."/>
            <person name="Hug L.A."/>
            <person name="Sharon I."/>
            <person name="Castelle C.J."/>
            <person name="Probst A.J."/>
            <person name="Thomas B.C."/>
            <person name="Singh A."/>
            <person name="Wilkins M.J."/>
            <person name="Karaoz U."/>
            <person name="Brodie E.L."/>
            <person name="Williams K.H."/>
            <person name="Hubbard S.S."/>
            <person name="Banfield J.F."/>
        </authorList>
    </citation>
    <scope>NUCLEOTIDE SEQUENCE [LARGE SCALE GENOMIC DNA]</scope>
</reference>
<evidence type="ECO:0000259" key="3">
    <source>
        <dbReference type="PROSITE" id="PS51462"/>
    </source>
</evidence>
<dbReference type="PROSITE" id="PS51462">
    <property type="entry name" value="NUDIX"/>
    <property type="match status" value="1"/>
</dbReference>
<dbReference type="CDD" id="cd02883">
    <property type="entry name" value="NUDIX_Hydrolase"/>
    <property type="match status" value="1"/>
</dbReference>
<gene>
    <name evidence="4" type="ORF">A3K06_02705</name>
</gene>
<dbReference type="Proteomes" id="UP000176547">
    <property type="component" value="Unassembled WGS sequence"/>
</dbReference>
<evidence type="ECO:0000256" key="2">
    <source>
        <dbReference type="ARBA" id="ARBA00022801"/>
    </source>
</evidence>
<dbReference type="PANTHER" id="PTHR43046:SF14">
    <property type="entry name" value="MUTT_NUDIX FAMILY PROTEIN"/>
    <property type="match status" value="1"/>
</dbReference>
<evidence type="ECO:0000256" key="1">
    <source>
        <dbReference type="ARBA" id="ARBA00001946"/>
    </source>
</evidence>
<organism evidence="4 5">
    <name type="scientific">Candidatus Doudnabacteria bacterium RIFCSPHIGHO2_01_52_17</name>
    <dbReference type="NCBI Taxonomy" id="1817820"/>
    <lineage>
        <taxon>Bacteria</taxon>
        <taxon>Candidatus Doudnaibacteriota</taxon>
    </lineage>
</organism>
<dbReference type="Pfam" id="PF00293">
    <property type="entry name" value="NUDIX"/>
    <property type="match status" value="1"/>
</dbReference>
<feature type="domain" description="Nudix hydrolase" evidence="3">
    <location>
        <begin position="2"/>
        <end position="137"/>
    </location>
</feature>
<accession>A0A1F5NFP2</accession>
<name>A0A1F5NFP2_9BACT</name>